<keyword evidence="9" id="KW-0547">Nucleotide-binding</keyword>
<organism evidence="9 10">
    <name type="scientific">Altererythrobacter litoralis</name>
    <dbReference type="NCBI Taxonomy" id="3113904"/>
    <lineage>
        <taxon>Bacteria</taxon>
        <taxon>Pseudomonadati</taxon>
        <taxon>Pseudomonadota</taxon>
        <taxon>Alphaproteobacteria</taxon>
        <taxon>Sphingomonadales</taxon>
        <taxon>Erythrobacteraceae</taxon>
        <taxon>Altererythrobacter</taxon>
    </lineage>
</organism>
<dbReference type="SMART" id="SM00448">
    <property type="entry name" value="REC"/>
    <property type="match status" value="1"/>
</dbReference>
<evidence type="ECO:0000259" key="8">
    <source>
        <dbReference type="PROSITE" id="PS50110"/>
    </source>
</evidence>
<dbReference type="Gene3D" id="3.30.450.20">
    <property type="entry name" value="PAS domain"/>
    <property type="match status" value="1"/>
</dbReference>
<dbReference type="SUPFAM" id="SSF55781">
    <property type="entry name" value="GAF domain-like"/>
    <property type="match status" value="1"/>
</dbReference>
<dbReference type="Gene3D" id="3.30.450.40">
    <property type="match status" value="1"/>
</dbReference>
<evidence type="ECO:0000313" key="9">
    <source>
        <dbReference type="EMBL" id="MEE1877825.1"/>
    </source>
</evidence>
<evidence type="ECO:0000259" key="7">
    <source>
        <dbReference type="PROSITE" id="PS50109"/>
    </source>
</evidence>
<keyword evidence="9" id="KW-0067">ATP-binding</keyword>
<dbReference type="CDD" id="cd00082">
    <property type="entry name" value="HisKA"/>
    <property type="match status" value="1"/>
</dbReference>
<dbReference type="InterPro" id="IPR005467">
    <property type="entry name" value="His_kinase_dom"/>
</dbReference>
<dbReference type="SUPFAM" id="SSF47384">
    <property type="entry name" value="Homodimeric domain of signal transducing histidine kinase"/>
    <property type="match status" value="1"/>
</dbReference>
<dbReference type="InterPro" id="IPR003661">
    <property type="entry name" value="HisK_dim/P_dom"/>
</dbReference>
<gene>
    <name evidence="9" type="ORF">VRS74_09025</name>
</gene>
<comment type="catalytic activity">
    <reaction evidence="1">
        <text>ATP + protein L-histidine = ADP + protein N-phospho-L-histidine.</text>
        <dbReference type="EC" id="2.7.13.3"/>
    </reaction>
</comment>
<dbReference type="PANTHER" id="PTHR45339:SF1">
    <property type="entry name" value="HYBRID SIGNAL TRANSDUCTION HISTIDINE KINASE J"/>
    <property type="match status" value="1"/>
</dbReference>
<dbReference type="SMART" id="SM00388">
    <property type="entry name" value="HisKA"/>
    <property type="match status" value="1"/>
</dbReference>
<dbReference type="InterPro" id="IPR035965">
    <property type="entry name" value="PAS-like_dom_sf"/>
</dbReference>
<dbReference type="InterPro" id="IPR004358">
    <property type="entry name" value="Sig_transdc_His_kin-like_C"/>
</dbReference>
<evidence type="ECO:0000313" key="10">
    <source>
        <dbReference type="Proteomes" id="UP001343492"/>
    </source>
</evidence>
<dbReference type="InterPro" id="IPR036097">
    <property type="entry name" value="HisK_dim/P_sf"/>
</dbReference>
<feature type="modified residue" description="4-aspartylphosphate" evidence="5">
    <location>
        <position position="603"/>
    </location>
</feature>
<keyword evidence="4" id="KW-0902">Two-component regulatory system</keyword>
<dbReference type="InterPro" id="IPR003594">
    <property type="entry name" value="HATPase_dom"/>
</dbReference>
<evidence type="ECO:0000256" key="4">
    <source>
        <dbReference type="ARBA" id="ARBA00023012"/>
    </source>
</evidence>
<evidence type="ECO:0000256" key="1">
    <source>
        <dbReference type="ARBA" id="ARBA00000085"/>
    </source>
</evidence>
<evidence type="ECO:0000256" key="3">
    <source>
        <dbReference type="ARBA" id="ARBA00022553"/>
    </source>
</evidence>
<dbReference type="PRINTS" id="PR00344">
    <property type="entry name" value="BCTRLSENSOR"/>
</dbReference>
<feature type="domain" description="Histidine kinase" evidence="7">
    <location>
        <begin position="303"/>
        <end position="525"/>
    </location>
</feature>
<dbReference type="InterPro" id="IPR000014">
    <property type="entry name" value="PAS"/>
</dbReference>
<dbReference type="SUPFAM" id="SSF55874">
    <property type="entry name" value="ATPase domain of HSP90 chaperone/DNA topoisomerase II/histidine kinase"/>
    <property type="match status" value="1"/>
</dbReference>
<feature type="region of interest" description="Disordered" evidence="6">
    <location>
        <begin position="669"/>
        <end position="690"/>
    </location>
</feature>
<dbReference type="PROSITE" id="PS50110">
    <property type="entry name" value="RESPONSE_REGULATORY"/>
    <property type="match status" value="1"/>
</dbReference>
<dbReference type="SUPFAM" id="SSF52172">
    <property type="entry name" value="CheY-like"/>
    <property type="match status" value="1"/>
</dbReference>
<dbReference type="InterPro" id="IPR001789">
    <property type="entry name" value="Sig_transdc_resp-reg_receiver"/>
</dbReference>
<dbReference type="SUPFAM" id="SSF55785">
    <property type="entry name" value="PYP-like sensor domain (PAS domain)"/>
    <property type="match status" value="1"/>
</dbReference>
<dbReference type="NCBIfam" id="TIGR00229">
    <property type="entry name" value="sensory_box"/>
    <property type="match status" value="1"/>
</dbReference>
<dbReference type="InterPro" id="IPR029016">
    <property type="entry name" value="GAF-like_dom_sf"/>
</dbReference>
<dbReference type="Gene3D" id="3.40.50.2300">
    <property type="match status" value="1"/>
</dbReference>
<dbReference type="InterPro" id="IPR011006">
    <property type="entry name" value="CheY-like_superfamily"/>
</dbReference>
<dbReference type="Gene3D" id="1.10.287.130">
    <property type="match status" value="1"/>
</dbReference>
<dbReference type="Pfam" id="PF13188">
    <property type="entry name" value="PAS_8"/>
    <property type="match status" value="1"/>
</dbReference>
<dbReference type="EMBL" id="JAZDQV010000008">
    <property type="protein sequence ID" value="MEE1877825.1"/>
    <property type="molecule type" value="Genomic_DNA"/>
</dbReference>
<dbReference type="CDD" id="cd16922">
    <property type="entry name" value="HATPase_EvgS-ArcB-TorS-like"/>
    <property type="match status" value="1"/>
</dbReference>
<reference evidence="9 10" key="1">
    <citation type="submission" date="2024-01" db="EMBL/GenBank/DDBJ databases">
        <title>The genome sequence of Erythrobacteraceae sp. strain 1XM1-14.</title>
        <authorList>
            <person name="Liu Y."/>
        </authorList>
    </citation>
    <scope>NUCLEOTIDE SEQUENCE [LARGE SCALE GENOMIC DNA]</scope>
    <source>
        <strain evidence="9 10">1XM1-14</strain>
    </source>
</reference>
<accession>A0ABU7GGA6</accession>
<evidence type="ECO:0000256" key="2">
    <source>
        <dbReference type="ARBA" id="ARBA00012438"/>
    </source>
</evidence>
<dbReference type="PROSITE" id="PS50109">
    <property type="entry name" value="HIS_KIN"/>
    <property type="match status" value="1"/>
</dbReference>
<proteinExistence type="predicted"/>
<dbReference type="EC" id="2.7.13.3" evidence="2"/>
<protein>
    <recommendedName>
        <fullName evidence="2">histidine kinase</fullName>
        <ecNumber evidence="2">2.7.13.3</ecNumber>
    </recommendedName>
</protein>
<sequence length="690" mass="76585">MIRFPIPQDEPERLALIERYRLSDESKDPEFEHLARLASQVFNTPIALISIVRDVDQIFKGSCGLDAQGTPRDQAFCNFALQHKAPLIVEDARLDKRFRDNPLVKGEPKIRFYAGFPLHLSEGSAVGTLCIIDHKPRILCESDILLLEQFAIIAVDLIKNRLGNLKYEENAKSLQRSNLRLEAIIESSMDAVILVDFAGNICKYNKVAYKYFGSCISDNKMNINKIIKINNKNSILDEINKEKIQKSWQECDVFGLRADGSVFDADISVGICDLEGDLYFVIVIRDIGYRKRAERARGQFIANVSHDLRTPLNAVLGYARMLEKAPLEGEHREQLQRLKQASNMLFGLVNDVLDWSKIEAGEIDLENEPVHLASACATMESVMGGQARDKGLAFSLNHSPDLPQYVTGDATRFQRIMYNLIGNAIKFTEHGEVHVEASLLPCPDPDKVRLRFEVSDTGVGISKQDQQYLFERFRQVDQSATRRFQGTGLGLAIVKELAELMGGCANVESEPGVGSTFTVELEFGRCDDLPVALEGQQQGATGHSEEPLAGKHILLVDDSDLIVELTELLLETAGAQVSSCSNGQEALDWLANNPGKVDIVLMDVHMPVMDGNTAVAMMRRDSELQHLPVIAMTAGATRTAIDEALAAGMTDCITKPFTEEQLITTLLKQGGTKGKEPARRRRGQSFDPQI</sequence>
<dbReference type="Gene3D" id="3.30.565.10">
    <property type="entry name" value="Histidine kinase-like ATPase, C-terminal domain"/>
    <property type="match status" value="1"/>
</dbReference>
<keyword evidence="10" id="KW-1185">Reference proteome</keyword>
<dbReference type="Pfam" id="PF00512">
    <property type="entry name" value="HisKA"/>
    <property type="match status" value="1"/>
</dbReference>
<evidence type="ECO:0000256" key="5">
    <source>
        <dbReference type="PROSITE-ProRule" id="PRU00169"/>
    </source>
</evidence>
<dbReference type="Pfam" id="PF02518">
    <property type="entry name" value="HATPase_c"/>
    <property type="match status" value="1"/>
</dbReference>
<dbReference type="CDD" id="cd17546">
    <property type="entry name" value="REC_hyHK_CKI1_RcsC-like"/>
    <property type="match status" value="1"/>
</dbReference>
<comment type="caution">
    <text evidence="9">The sequence shown here is derived from an EMBL/GenBank/DDBJ whole genome shotgun (WGS) entry which is preliminary data.</text>
</comment>
<name>A0ABU7GGA6_9SPHN</name>
<dbReference type="SMART" id="SM00387">
    <property type="entry name" value="HATPase_c"/>
    <property type="match status" value="1"/>
</dbReference>
<dbReference type="PANTHER" id="PTHR45339">
    <property type="entry name" value="HYBRID SIGNAL TRANSDUCTION HISTIDINE KINASE J"/>
    <property type="match status" value="1"/>
</dbReference>
<dbReference type="RefSeq" id="WP_354144931.1">
    <property type="nucleotide sequence ID" value="NZ_JAZDQV010000008.1"/>
</dbReference>
<dbReference type="Proteomes" id="UP001343492">
    <property type="component" value="Unassembled WGS sequence"/>
</dbReference>
<keyword evidence="3 5" id="KW-0597">Phosphoprotein</keyword>
<dbReference type="Pfam" id="PF00072">
    <property type="entry name" value="Response_reg"/>
    <property type="match status" value="1"/>
</dbReference>
<dbReference type="InterPro" id="IPR036890">
    <property type="entry name" value="HATPase_C_sf"/>
</dbReference>
<evidence type="ECO:0000256" key="6">
    <source>
        <dbReference type="SAM" id="MobiDB-lite"/>
    </source>
</evidence>
<feature type="domain" description="Response regulatory" evidence="8">
    <location>
        <begin position="552"/>
        <end position="670"/>
    </location>
</feature>
<dbReference type="GO" id="GO:0005524">
    <property type="term" value="F:ATP binding"/>
    <property type="evidence" value="ECO:0007669"/>
    <property type="project" value="UniProtKB-KW"/>
</dbReference>